<feature type="transmembrane region" description="Helical" evidence="1">
    <location>
        <begin position="70"/>
        <end position="87"/>
    </location>
</feature>
<dbReference type="PATRIC" id="fig|1423776.4.peg.500"/>
<dbReference type="PANTHER" id="PTHR45138">
    <property type="entry name" value="REGULATORY COMPONENTS OF SENSORY TRANSDUCTION SYSTEM"/>
    <property type="match status" value="1"/>
</dbReference>
<dbReference type="InterPro" id="IPR050469">
    <property type="entry name" value="Diguanylate_Cyclase"/>
</dbReference>
<reference evidence="3 4" key="1">
    <citation type="journal article" date="2015" name="Genome Announc.">
        <title>Expanding the biotechnology potential of lactobacilli through comparative genomics of 213 strains and associated genera.</title>
        <authorList>
            <person name="Sun Z."/>
            <person name="Harris H.M."/>
            <person name="McCann A."/>
            <person name="Guo C."/>
            <person name="Argimon S."/>
            <person name="Zhang W."/>
            <person name="Yang X."/>
            <person name="Jeffery I.B."/>
            <person name="Cooney J.C."/>
            <person name="Kagawa T.F."/>
            <person name="Liu W."/>
            <person name="Song Y."/>
            <person name="Salvetti E."/>
            <person name="Wrobel A."/>
            <person name="Rasinkangas P."/>
            <person name="Parkhill J."/>
            <person name="Rea M.C."/>
            <person name="O'Sullivan O."/>
            <person name="Ritari J."/>
            <person name="Douillard F.P."/>
            <person name="Paul Ross R."/>
            <person name="Yang R."/>
            <person name="Briner A.E."/>
            <person name="Felis G.E."/>
            <person name="de Vos W.M."/>
            <person name="Barrangou R."/>
            <person name="Klaenhammer T.R."/>
            <person name="Caufield P.W."/>
            <person name="Cui Y."/>
            <person name="Zhang H."/>
            <person name="O'Toole P.W."/>
        </authorList>
    </citation>
    <scope>NUCLEOTIDE SEQUENCE [LARGE SCALE GENOMIC DNA]</scope>
    <source>
        <strain evidence="3 4">DSM 19909</strain>
    </source>
</reference>
<organism evidence="3 4">
    <name type="scientific">Secundilactobacillus odoratitofui DSM 19909 = JCM 15043</name>
    <dbReference type="NCBI Taxonomy" id="1423776"/>
    <lineage>
        <taxon>Bacteria</taxon>
        <taxon>Bacillati</taxon>
        <taxon>Bacillota</taxon>
        <taxon>Bacilli</taxon>
        <taxon>Lactobacillales</taxon>
        <taxon>Lactobacillaceae</taxon>
        <taxon>Secundilactobacillus</taxon>
    </lineage>
</organism>
<feature type="transmembrane region" description="Helical" evidence="1">
    <location>
        <begin position="94"/>
        <end position="111"/>
    </location>
</feature>
<gene>
    <name evidence="3" type="ORF">FD04_GL000495</name>
</gene>
<evidence type="ECO:0000313" key="4">
    <source>
        <dbReference type="Proteomes" id="UP000051160"/>
    </source>
</evidence>
<dbReference type="Proteomes" id="UP000051160">
    <property type="component" value="Unassembled WGS sequence"/>
</dbReference>
<dbReference type="OrthoDB" id="9759607at2"/>
<dbReference type="GO" id="GO:0005886">
    <property type="term" value="C:plasma membrane"/>
    <property type="evidence" value="ECO:0007669"/>
    <property type="project" value="TreeGrafter"/>
</dbReference>
<keyword evidence="1" id="KW-0472">Membrane</keyword>
<dbReference type="PROSITE" id="PS50887">
    <property type="entry name" value="GGDEF"/>
    <property type="match status" value="1"/>
</dbReference>
<dbReference type="InterPro" id="IPR043128">
    <property type="entry name" value="Rev_trsase/Diguanyl_cyclase"/>
</dbReference>
<keyword evidence="4" id="KW-1185">Reference proteome</keyword>
<dbReference type="Gene3D" id="3.30.70.270">
    <property type="match status" value="1"/>
</dbReference>
<dbReference type="SUPFAM" id="SSF55073">
    <property type="entry name" value="Nucleotide cyclase"/>
    <property type="match status" value="1"/>
</dbReference>
<proteinExistence type="predicted"/>
<dbReference type="PANTHER" id="PTHR45138:SF9">
    <property type="entry name" value="DIGUANYLATE CYCLASE DGCM-RELATED"/>
    <property type="match status" value="1"/>
</dbReference>
<dbReference type="CDD" id="cd01949">
    <property type="entry name" value="GGDEF"/>
    <property type="match status" value="1"/>
</dbReference>
<dbReference type="GO" id="GO:0043709">
    <property type="term" value="P:cell adhesion involved in single-species biofilm formation"/>
    <property type="evidence" value="ECO:0007669"/>
    <property type="project" value="TreeGrafter"/>
</dbReference>
<dbReference type="SMART" id="SM00267">
    <property type="entry name" value="GGDEF"/>
    <property type="match status" value="1"/>
</dbReference>
<dbReference type="InterPro" id="IPR000160">
    <property type="entry name" value="GGDEF_dom"/>
</dbReference>
<accession>A0A0R1LSG6</accession>
<feature type="transmembrane region" description="Helical" evidence="1">
    <location>
        <begin position="6"/>
        <end position="27"/>
    </location>
</feature>
<dbReference type="Pfam" id="PF00990">
    <property type="entry name" value="GGDEF"/>
    <property type="match status" value="1"/>
</dbReference>
<evidence type="ECO:0000256" key="1">
    <source>
        <dbReference type="SAM" id="Phobius"/>
    </source>
</evidence>
<dbReference type="RefSeq" id="WP_056947229.1">
    <property type="nucleotide sequence ID" value="NZ_AZEE01000027.1"/>
</dbReference>
<sequence>MGGNAVYYFLMQVFFTLGFTVVFQHLFQTSEKRLMKHHWLQRSQLELYVALFVCFTVVLLRAFSFHLTGQVYWVLMNLHLITINYSAVMLESPFSFALVTVASAIVLASTGVLSSTIAWVIFAAVMLLLFFQHLRIRQFDQHPALYLIYPSILGALVWFGVTTIFGSQYYLTWPQTFMLMVSYTISIIAAMLYTLQVHHASQLNSKFARAAKYDRLTGFKNWNAFRNDIESRFSKIKSPTNLIIATFDIDHFKQINDQHGHLAGNQALIALTDNLSAFLATTDLTYSCYRTGGEEFTILFENSTLPQVQTLCHQWQQQVRELRVRYAQADIHLTVSIGLTQSRPHDRNATAAFQRADKNLYQSKNNGRDQLTTS</sequence>
<keyword evidence="1" id="KW-0812">Transmembrane</keyword>
<feature type="transmembrane region" description="Helical" evidence="1">
    <location>
        <begin position="47"/>
        <end position="64"/>
    </location>
</feature>
<dbReference type="GO" id="GO:0052621">
    <property type="term" value="F:diguanylate cyclase activity"/>
    <property type="evidence" value="ECO:0007669"/>
    <property type="project" value="TreeGrafter"/>
</dbReference>
<protein>
    <submittedName>
        <fullName evidence="3">Signal transduction diguanylate cyclase</fullName>
    </submittedName>
</protein>
<evidence type="ECO:0000313" key="3">
    <source>
        <dbReference type="EMBL" id="KRK98757.1"/>
    </source>
</evidence>
<feature type="transmembrane region" description="Helical" evidence="1">
    <location>
        <begin position="177"/>
        <end position="195"/>
    </location>
</feature>
<name>A0A0R1LSG6_9LACO</name>
<dbReference type="GO" id="GO:1902201">
    <property type="term" value="P:negative regulation of bacterial-type flagellum-dependent cell motility"/>
    <property type="evidence" value="ECO:0007669"/>
    <property type="project" value="TreeGrafter"/>
</dbReference>
<feature type="domain" description="GGDEF" evidence="2">
    <location>
        <begin position="240"/>
        <end position="374"/>
    </location>
</feature>
<comment type="caution">
    <text evidence="3">The sequence shown here is derived from an EMBL/GenBank/DDBJ whole genome shotgun (WGS) entry which is preliminary data.</text>
</comment>
<dbReference type="NCBIfam" id="TIGR00254">
    <property type="entry name" value="GGDEF"/>
    <property type="match status" value="1"/>
</dbReference>
<dbReference type="InterPro" id="IPR029787">
    <property type="entry name" value="Nucleotide_cyclase"/>
</dbReference>
<dbReference type="EMBL" id="AZEE01000027">
    <property type="protein sequence ID" value="KRK98757.1"/>
    <property type="molecule type" value="Genomic_DNA"/>
</dbReference>
<dbReference type="AlphaFoldDB" id="A0A0R1LSG6"/>
<keyword evidence="1" id="KW-1133">Transmembrane helix</keyword>
<evidence type="ECO:0000259" key="2">
    <source>
        <dbReference type="PROSITE" id="PS50887"/>
    </source>
</evidence>
<feature type="transmembrane region" description="Helical" evidence="1">
    <location>
        <begin position="146"/>
        <end position="171"/>
    </location>
</feature>
<dbReference type="STRING" id="1423776.FD04_GL000495"/>